<dbReference type="Gene3D" id="1.20.910.10">
    <property type="entry name" value="Heme oxygenase-like"/>
    <property type="match status" value="1"/>
</dbReference>
<proteinExistence type="predicted"/>
<accession>A0A935K0W3</accession>
<dbReference type="CDD" id="cd19166">
    <property type="entry name" value="HemeO-bac"/>
    <property type="match status" value="1"/>
</dbReference>
<gene>
    <name evidence="1" type="ORF">IPJ38_19810</name>
</gene>
<dbReference type="InterPro" id="IPR016084">
    <property type="entry name" value="Haem_Oase-like_multi-hlx"/>
</dbReference>
<sequence length="181" mass="20222">MNTNIHHRMLKDTDSVAELQTELRATTRDLHHRLDHHDLLAPLVRSSLDVADYALALQALYAINAPTEQAISDYIDAQGLAFDYASRRRMPDLVDLEYFGLSAPQLAWGGPSIRSAGQLVGCLYVLEGSTMGGRVIYKQLQSVLKLNQPGGRLRRPRRTDHAHVASVLDICSRNLLTRTNH</sequence>
<dbReference type="EMBL" id="JADJMS010000047">
    <property type="protein sequence ID" value="MBK7417010.1"/>
    <property type="molecule type" value="Genomic_DNA"/>
</dbReference>
<evidence type="ECO:0000313" key="2">
    <source>
        <dbReference type="Proteomes" id="UP000739411"/>
    </source>
</evidence>
<dbReference type="GO" id="GO:0006788">
    <property type="term" value="P:heme oxidation"/>
    <property type="evidence" value="ECO:0007669"/>
    <property type="project" value="InterPro"/>
</dbReference>
<protein>
    <submittedName>
        <fullName evidence="1">Biliverdin-producing heme oxygenase</fullName>
    </submittedName>
</protein>
<dbReference type="SUPFAM" id="SSF48613">
    <property type="entry name" value="Heme oxygenase-like"/>
    <property type="match status" value="1"/>
</dbReference>
<comment type="caution">
    <text evidence="1">The sequence shown here is derived from an EMBL/GenBank/DDBJ whole genome shotgun (WGS) entry which is preliminary data.</text>
</comment>
<dbReference type="GO" id="GO:0004392">
    <property type="term" value="F:heme oxygenase (decyclizing) activity"/>
    <property type="evidence" value="ECO:0007669"/>
    <property type="project" value="InterPro"/>
</dbReference>
<dbReference type="InterPro" id="IPR016053">
    <property type="entry name" value="Haem_Oase-like"/>
</dbReference>
<organism evidence="1 2">
    <name type="scientific">Candidatus Dechloromonas phosphorivorans</name>
    <dbReference type="NCBI Taxonomy" id="2899244"/>
    <lineage>
        <taxon>Bacteria</taxon>
        <taxon>Pseudomonadati</taxon>
        <taxon>Pseudomonadota</taxon>
        <taxon>Betaproteobacteria</taxon>
        <taxon>Rhodocyclales</taxon>
        <taxon>Azonexaceae</taxon>
        <taxon>Dechloromonas</taxon>
    </lineage>
</organism>
<dbReference type="AlphaFoldDB" id="A0A935K0W3"/>
<dbReference type="Pfam" id="PF01126">
    <property type="entry name" value="Heme_oxygenase"/>
    <property type="match status" value="1"/>
</dbReference>
<reference evidence="1 2" key="1">
    <citation type="submission" date="2020-10" db="EMBL/GenBank/DDBJ databases">
        <title>Connecting structure to function with the recovery of over 1000 high-quality activated sludge metagenome-assembled genomes encoding full-length rRNA genes using long-read sequencing.</title>
        <authorList>
            <person name="Singleton C.M."/>
            <person name="Petriglieri F."/>
            <person name="Kristensen J.M."/>
            <person name="Kirkegaard R.H."/>
            <person name="Michaelsen T.Y."/>
            <person name="Andersen M.H."/>
            <person name="Karst S.M."/>
            <person name="Dueholm M.S."/>
            <person name="Nielsen P.H."/>
            <person name="Albertsen M."/>
        </authorList>
    </citation>
    <scope>NUCLEOTIDE SEQUENCE [LARGE SCALE GENOMIC DNA]</scope>
    <source>
        <strain evidence="1">EsbW_18-Q3-R4-48_BATAC.463</strain>
    </source>
</reference>
<dbReference type="Proteomes" id="UP000739411">
    <property type="component" value="Unassembled WGS sequence"/>
</dbReference>
<evidence type="ECO:0000313" key="1">
    <source>
        <dbReference type="EMBL" id="MBK7417010.1"/>
    </source>
</evidence>
<name>A0A935K0W3_9RHOO</name>